<feature type="domain" description="HTH araC/xylS-type" evidence="4">
    <location>
        <begin position="283"/>
        <end position="382"/>
    </location>
</feature>
<dbReference type="SUPFAM" id="SSF46689">
    <property type="entry name" value="Homeodomain-like"/>
    <property type="match status" value="1"/>
</dbReference>
<keyword evidence="2" id="KW-0238">DNA-binding</keyword>
<keyword evidence="3" id="KW-0804">Transcription</keyword>
<dbReference type="RefSeq" id="WP_211972755.1">
    <property type="nucleotide sequence ID" value="NZ_CBFHAM010000001.1"/>
</dbReference>
<dbReference type="PANTHER" id="PTHR30146">
    <property type="entry name" value="LACI-RELATED TRANSCRIPTIONAL REPRESSOR"/>
    <property type="match status" value="1"/>
</dbReference>
<dbReference type="PROSITE" id="PS01124">
    <property type="entry name" value="HTH_ARAC_FAMILY_2"/>
    <property type="match status" value="1"/>
</dbReference>
<keyword evidence="1" id="KW-0805">Transcription regulation</keyword>
<keyword evidence="6" id="KW-1185">Reference proteome</keyword>
<evidence type="ECO:0000256" key="2">
    <source>
        <dbReference type="ARBA" id="ARBA00023125"/>
    </source>
</evidence>
<comment type="caution">
    <text evidence="5">The sequence shown here is derived from an EMBL/GenBank/DDBJ whole genome shotgun (WGS) entry which is preliminary data.</text>
</comment>
<sequence length="390" mass="44325">MKKKLKIAILLDVSRAYDRGLLMGITNYNRLHDNFVFFFYSPKYIHTDSEEQLVQRISEWQPDGILAREVINLQGLFALNIPIIVAPHTHLYPDKINIWGDDYRVGEMVAGHFISKGYSHFAFLGFKHFQWSLERQKGYVDRIGEAGFEVKAFIFDNTGLLLEHLPSKLLEWLPTLQKPCAVFSATDELSLVLLETIRQTTSKVPDDFSIMGVDNDVMICEMASPTLSSVEHNAARAGYDAALALSKWIRDGEKPLANIVVNTAGIITRNSTNALAIEDEQVRNALYYIAGTAVSEDISVDDVVRSTTISRRILEKRFQQAIRSSIMEEIKKVRINRIKLLLEQSDLTVQQIACELNFRNFDNITRYFKQYTGLTPLEYRSKNAAGAGQH</sequence>
<dbReference type="Proteomes" id="UP000676386">
    <property type="component" value="Unassembled WGS sequence"/>
</dbReference>
<protein>
    <submittedName>
        <fullName evidence="5">XylR family transcriptional regulator</fullName>
    </submittedName>
</protein>
<dbReference type="SMART" id="SM00342">
    <property type="entry name" value="HTH_ARAC"/>
    <property type="match status" value="1"/>
</dbReference>
<proteinExistence type="predicted"/>
<reference evidence="5 6" key="1">
    <citation type="submission" date="2021-04" db="EMBL/GenBank/DDBJ databases">
        <title>Chitinophaga sp. nov., isolated from the rhizosphere soil.</title>
        <authorList>
            <person name="He S."/>
        </authorList>
    </citation>
    <scope>NUCLEOTIDE SEQUENCE [LARGE SCALE GENOMIC DNA]</scope>
    <source>
        <strain evidence="5 6">2R12</strain>
    </source>
</reference>
<dbReference type="Pfam" id="PF12833">
    <property type="entry name" value="HTH_18"/>
    <property type="match status" value="1"/>
</dbReference>
<organism evidence="5 6">
    <name type="scientific">Chitinophaga hostae</name>
    <dbReference type="NCBI Taxonomy" id="2831022"/>
    <lineage>
        <taxon>Bacteria</taxon>
        <taxon>Pseudomonadati</taxon>
        <taxon>Bacteroidota</taxon>
        <taxon>Chitinophagia</taxon>
        <taxon>Chitinophagales</taxon>
        <taxon>Chitinophagaceae</taxon>
        <taxon>Chitinophaga</taxon>
    </lineage>
</organism>
<dbReference type="Pfam" id="PF13377">
    <property type="entry name" value="Peripla_BP_3"/>
    <property type="match status" value="1"/>
</dbReference>
<evidence type="ECO:0000259" key="4">
    <source>
        <dbReference type="PROSITE" id="PS01124"/>
    </source>
</evidence>
<dbReference type="InterPro" id="IPR018060">
    <property type="entry name" value="HTH_AraC"/>
</dbReference>
<name>A0ABS5IXE3_9BACT</name>
<dbReference type="InterPro" id="IPR028082">
    <property type="entry name" value="Peripla_BP_I"/>
</dbReference>
<evidence type="ECO:0000256" key="3">
    <source>
        <dbReference type="ARBA" id="ARBA00023163"/>
    </source>
</evidence>
<dbReference type="InterPro" id="IPR046335">
    <property type="entry name" value="LacI/GalR-like_sensor"/>
</dbReference>
<dbReference type="InterPro" id="IPR009057">
    <property type="entry name" value="Homeodomain-like_sf"/>
</dbReference>
<dbReference type="PANTHER" id="PTHR30146:SF24">
    <property type="entry name" value="XYLOSE OPERON REGULATORY PROTEIN"/>
    <property type="match status" value="1"/>
</dbReference>
<dbReference type="Gene3D" id="3.40.50.2300">
    <property type="match status" value="2"/>
</dbReference>
<dbReference type="CDD" id="cd01543">
    <property type="entry name" value="PBP1_XylR"/>
    <property type="match status" value="1"/>
</dbReference>
<accession>A0ABS5IXE3</accession>
<gene>
    <name evidence="5" type="ORF">KE626_10045</name>
</gene>
<evidence type="ECO:0000256" key="1">
    <source>
        <dbReference type="ARBA" id="ARBA00023015"/>
    </source>
</evidence>
<dbReference type="Gene3D" id="1.10.10.60">
    <property type="entry name" value="Homeodomain-like"/>
    <property type="match status" value="1"/>
</dbReference>
<dbReference type="SUPFAM" id="SSF53822">
    <property type="entry name" value="Periplasmic binding protein-like I"/>
    <property type="match status" value="1"/>
</dbReference>
<evidence type="ECO:0000313" key="5">
    <source>
        <dbReference type="EMBL" id="MBS0027649.1"/>
    </source>
</evidence>
<evidence type="ECO:0000313" key="6">
    <source>
        <dbReference type="Proteomes" id="UP000676386"/>
    </source>
</evidence>
<dbReference type="EMBL" id="JAGTXB010000004">
    <property type="protein sequence ID" value="MBS0027649.1"/>
    <property type="molecule type" value="Genomic_DNA"/>
</dbReference>